<accession>A0A178ZNN6</accession>
<sequence length="822" mass="92568">MSSQAAARAAHARRQGRDRPFLVENLPPMPSESTPIRVPWLGADPNPGNGSFFDIPANRGFNLDSLLRGDFSGHGARQGLAFLQTWLFFGLLKEALGPRQRIMPEHWVSDYGNDQVTRKYMISPHLSAYLLMIERRLKSGPGPRPPWGYWEEVFGLTIAVTEAFDEVFAGRCTATDVVLHVPLQITWSILTFGQILANTIMKCYQVEASDFQHWPDGTILHLRMKQQWECPHRCNKLTALFAMDVIYALTLLPFQGSTSEHAALPQDMTEALFASLSLRDEDPTIGRGRHRDCTIQRCLGEKIDPLSYRTAHTSSGCRCPFLGPHVGKVIKILDEGDIPVFVVREYTSPRGAVNLFIDAVRAKDTSGYVAISHVWADGLGNRADNQLPRCQIVRLAGLVSTLTGKEAQPFWIDTFGVPRDLEQRKKALAVMEPTYRLAEKVLVLDGGLQQQLMYRTMVNELVTVDYVEAQETRAGVALELLLRIICCSWTSRLWTLPEGMLGPELHFQFSDGTVELGDLVAQLRPWRILGSNIFKDIMASLIRLRPKIRTQRRRGIAPPDPLMLNWPRGDAYGQFITMFQALEFRDTSWKEDEATCLGIHLNLDLQAILSRDYPERLEALFAQLDQIPADLMFTHGERQPRHPYRWAPLHLLEYKDNYLCIPCATPERPVGVRTDRGLLVQLNCVKLETTNERVPNTTQILFTIQATSEQGIEHPVSYSMQIATLDPRTAPSWRRSATDRVLAEGGEAAECLYLIQGPRGVPGPSPVSEPGYVGLIVQRVEEEDGCIYGVPLDTVVVFKLDNNDCFVQWHAEELLEECFCIG</sequence>
<evidence type="ECO:0000313" key="2">
    <source>
        <dbReference type="EMBL" id="OAP61420.1"/>
    </source>
</evidence>
<protein>
    <recommendedName>
        <fullName evidence="4">Heterokaryon incompatibility domain-containing protein</fullName>
    </recommendedName>
</protein>
<feature type="region of interest" description="Disordered" evidence="1">
    <location>
        <begin position="1"/>
        <end position="30"/>
    </location>
</feature>
<evidence type="ECO:0008006" key="4">
    <source>
        <dbReference type="Google" id="ProtNLM"/>
    </source>
</evidence>
<evidence type="ECO:0000313" key="3">
    <source>
        <dbReference type="Proteomes" id="UP000078343"/>
    </source>
</evidence>
<comment type="caution">
    <text evidence="2">The sequence shown here is derived from an EMBL/GenBank/DDBJ whole genome shotgun (WGS) entry which is preliminary data.</text>
</comment>
<dbReference type="GeneID" id="30007792"/>
<organism evidence="2 3">
    <name type="scientific">Fonsecaea erecta</name>
    <dbReference type="NCBI Taxonomy" id="1367422"/>
    <lineage>
        <taxon>Eukaryota</taxon>
        <taxon>Fungi</taxon>
        <taxon>Dikarya</taxon>
        <taxon>Ascomycota</taxon>
        <taxon>Pezizomycotina</taxon>
        <taxon>Eurotiomycetes</taxon>
        <taxon>Chaetothyriomycetidae</taxon>
        <taxon>Chaetothyriales</taxon>
        <taxon>Herpotrichiellaceae</taxon>
        <taxon>Fonsecaea</taxon>
    </lineage>
</organism>
<gene>
    <name evidence="2" type="ORF">AYL99_03623</name>
</gene>
<dbReference type="Proteomes" id="UP000078343">
    <property type="component" value="Unassembled WGS sequence"/>
</dbReference>
<dbReference type="AlphaFoldDB" id="A0A178ZNN6"/>
<dbReference type="OrthoDB" id="2426273at2759"/>
<dbReference type="PANTHER" id="PTHR39596:SF2">
    <property type="entry name" value="HET DOMAIN PROTEIN (AFU_ORTHOLOGUE AFUA_1G17550)-RELATED"/>
    <property type="match status" value="1"/>
</dbReference>
<name>A0A178ZNN6_9EURO</name>
<dbReference type="STRING" id="1367422.A0A178ZNN6"/>
<dbReference type="RefSeq" id="XP_018694787.1">
    <property type="nucleotide sequence ID" value="XM_018835137.1"/>
</dbReference>
<dbReference type="EMBL" id="LVYI01000003">
    <property type="protein sequence ID" value="OAP61420.1"/>
    <property type="molecule type" value="Genomic_DNA"/>
</dbReference>
<keyword evidence="3" id="KW-1185">Reference proteome</keyword>
<dbReference type="PANTHER" id="PTHR39596">
    <property type="match status" value="1"/>
</dbReference>
<evidence type="ECO:0000256" key="1">
    <source>
        <dbReference type="SAM" id="MobiDB-lite"/>
    </source>
</evidence>
<proteinExistence type="predicted"/>
<reference evidence="2 3" key="1">
    <citation type="submission" date="2016-04" db="EMBL/GenBank/DDBJ databases">
        <title>Draft genome of Fonsecaea erecta CBS 125763.</title>
        <authorList>
            <person name="Weiss V.A."/>
            <person name="Vicente V.A."/>
            <person name="Raittz R.T."/>
            <person name="Moreno L.F."/>
            <person name="De Souza E.M."/>
            <person name="Pedrosa F.O."/>
            <person name="Steffens M.B."/>
            <person name="Faoro H."/>
            <person name="Tadra-Sfeir M.Z."/>
            <person name="Najafzadeh M.J."/>
            <person name="Felipe M.S."/>
            <person name="Teixeira M."/>
            <person name="Sun J."/>
            <person name="Xi L."/>
            <person name="Gomes R."/>
            <person name="De Azevedo C.M."/>
            <person name="Salgado C.G."/>
            <person name="Da Silva M.B."/>
            <person name="Nascimento M.F."/>
            <person name="Queiroz-Telles F."/>
            <person name="Attili D.S."/>
            <person name="Gorbushina A."/>
        </authorList>
    </citation>
    <scope>NUCLEOTIDE SEQUENCE [LARGE SCALE GENOMIC DNA]</scope>
    <source>
        <strain evidence="2 3">CBS 125763</strain>
    </source>
</reference>